<dbReference type="KEGG" id="ttf:THTE_2097"/>
<dbReference type="AlphaFoldDB" id="A0A286RFG0"/>
<evidence type="ECO:0000313" key="1">
    <source>
        <dbReference type="EMBL" id="ASV74699.1"/>
    </source>
</evidence>
<dbReference type="Proteomes" id="UP000215086">
    <property type="component" value="Chromosome"/>
</dbReference>
<evidence type="ECO:0000313" key="2">
    <source>
        <dbReference type="Proteomes" id="UP000215086"/>
    </source>
</evidence>
<sequence length="38" mass="4212">MNVLVARKGTVSQGIERRCGDEVKYDSLRKAINAAKFS</sequence>
<gene>
    <name evidence="1" type="ORF">THTE_2097</name>
</gene>
<organism evidence="1 2">
    <name type="scientific">Thermogutta terrifontis</name>
    <dbReference type="NCBI Taxonomy" id="1331910"/>
    <lineage>
        <taxon>Bacteria</taxon>
        <taxon>Pseudomonadati</taxon>
        <taxon>Planctomycetota</taxon>
        <taxon>Planctomycetia</taxon>
        <taxon>Pirellulales</taxon>
        <taxon>Thermoguttaceae</taxon>
        <taxon>Thermogutta</taxon>
    </lineage>
</organism>
<accession>A0A286RFG0</accession>
<reference evidence="1 2" key="1">
    <citation type="journal article" name="Front. Microbiol.">
        <title>Sugar Metabolism of the First Thermophilic Planctomycete Thermogutta terrifontis: Comparative Genomic and Transcriptomic Approaches.</title>
        <authorList>
            <person name="Elcheninov A.G."/>
            <person name="Menzel P."/>
            <person name="Gudbergsdottir S.R."/>
            <person name="Slesarev A.I."/>
            <person name="Kadnikov V.V."/>
            <person name="Krogh A."/>
            <person name="Bonch-Osmolovskaya E.A."/>
            <person name="Peng X."/>
            <person name="Kublanov I.V."/>
        </authorList>
    </citation>
    <scope>NUCLEOTIDE SEQUENCE [LARGE SCALE GENOMIC DNA]</scope>
    <source>
        <strain evidence="1 2">R1</strain>
    </source>
</reference>
<name>A0A286RFG0_9BACT</name>
<dbReference type="EMBL" id="CP018477">
    <property type="protein sequence ID" value="ASV74699.1"/>
    <property type="molecule type" value="Genomic_DNA"/>
</dbReference>
<keyword evidence="2" id="KW-1185">Reference proteome</keyword>
<protein>
    <submittedName>
        <fullName evidence="1">Uncharacterized protein</fullName>
    </submittedName>
</protein>
<proteinExistence type="predicted"/>